<reference evidence="13 14" key="1">
    <citation type="submission" date="2021-06" db="EMBL/GenBank/DDBJ databases">
        <title>Caerostris darwini draft genome.</title>
        <authorList>
            <person name="Kono N."/>
            <person name="Arakawa K."/>
        </authorList>
    </citation>
    <scope>NUCLEOTIDE SEQUENCE [LARGE SCALE GENOMIC DNA]</scope>
</reference>
<dbReference type="PRINTS" id="PR01262">
    <property type="entry name" value="INNEXIN"/>
</dbReference>
<comment type="similarity">
    <text evidence="12">Belongs to the pannexin family.</text>
</comment>
<evidence type="ECO:0000256" key="9">
    <source>
        <dbReference type="ARBA" id="ARBA00023065"/>
    </source>
</evidence>
<keyword evidence="14" id="KW-1185">Reference proteome</keyword>
<gene>
    <name evidence="13" type="primary">shakB</name>
    <name evidence="12" type="synonym">inx</name>
    <name evidence="13" type="ORF">CDAR_306481</name>
</gene>
<keyword evidence="5 12" id="KW-0812">Transmembrane</keyword>
<keyword evidence="4" id="KW-1003">Cell membrane</keyword>
<keyword evidence="7" id="KW-0965">Cell junction</keyword>
<evidence type="ECO:0000313" key="13">
    <source>
        <dbReference type="EMBL" id="GIY37042.1"/>
    </source>
</evidence>
<protein>
    <recommendedName>
        <fullName evidence="12">Innexin</fullName>
    </recommendedName>
</protein>
<dbReference type="GO" id="GO:0005921">
    <property type="term" value="C:gap junction"/>
    <property type="evidence" value="ECO:0007669"/>
    <property type="project" value="UniProtKB-SubCell"/>
</dbReference>
<name>A0AAV4SUE9_9ARAC</name>
<dbReference type="GO" id="GO:0034220">
    <property type="term" value="P:monoatomic ion transmembrane transport"/>
    <property type="evidence" value="ECO:0007669"/>
    <property type="project" value="UniProtKB-KW"/>
</dbReference>
<evidence type="ECO:0000256" key="12">
    <source>
        <dbReference type="RuleBase" id="RU010713"/>
    </source>
</evidence>
<keyword evidence="11 12" id="KW-0407">Ion channel</keyword>
<accession>A0AAV4SUE9</accession>
<dbReference type="GO" id="GO:0005243">
    <property type="term" value="F:gap junction channel activity"/>
    <property type="evidence" value="ECO:0007669"/>
    <property type="project" value="TreeGrafter"/>
</dbReference>
<dbReference type="PANTHER" id="PTHR11893">
    <property type="entry name" value="INNEXIN"/>
    <property type="match status" value="1"/>
</dbReference>
<dbReference type="EMBL" id="BPLQ01008396">
    <property type="protein sequence ID" value="GIY37042.1"/>
    <property type="molecule type" value="Genomic_DNA"/>
</dbReference>
<evidence type="ECO:0000256" key="4">
    <source>
        <dbReference type="ARBA" id="ARBA00022475"/>
    </source>
</evidence>
<dbReference type="Proteomes" id="UP001054837">
    <property type="component" value="Unassembled WGS sequence"/>
</dbReference>
<dbReference type="PROSITE" id="PS51013">
    <property type="entry name" value="PANNEXIN"/>
    <property type="match status" value="1"/>
</dbReference>
<evidence type="ECO:0000256" key="1">
    <source>
        <dbReference type="ARBA" id="ARBA00004610"/>
    </source>
</evidence>
<evidence type="ECO:0000256" key="7">
    <source>
        <dbReference type="ARBA" id="ARBA00022949"/>
    </source>
</evidence>
<feature type="transmembrane region" description="Helical" evidence="12">
    <location>
        <begin position="280"/>
        <end position="309"/>
    </location>
</feature>
<dbReference type="Pfam" id="PF00876">
    <property type="entry name" value="Innexin"/>
    <property type="match status" value="1"/>
</dbReference>
<comment type="function">
    <text evidence="12">Structural component of the gap junctions.</text>
</comment>
<dbReference type="AlphaFoldDB" id="A0AAV4SUE9"/>
<keyword evidence="3 12" id="KW-0813">Transport</keyword>
<evidence type="ECO:0000256" key="6">
    <source>
        <dbReference type="ARBA" id="ARBA00022868"/>
    </source>
</evidence>
<evidence type="ECO:0000256" key="11">
    <source>
        <dbReference type="ARBA" id="ARBA00023303"/>
    </source>
</evidence>
<dbReference type="InterPro" id="IPR000990">
    <property type="entry name" value="Innexin"/>
</dbReference>
<keyword evidence="10 12" id="KW-0472">Membrane</keyword>
<comment type="subcellular location">
    <subcellularLocation>
        <location evidence="1">Cell junction</location>
        <location evidence="1">Gap junction</location>
    </subcellularLocation>
    <subcellularLocation>
        <location evidence="2 12">Cell membrane</location>
        <topology evidence="2 12">Multi-pass membrane protein</topology>
    </subcellularLocation>
</comment>
<evidence type="ECO:0000256" key="2">
    <source>
        <dbReference type="ARBA" id="ARBA00004651"/>
    </source>
</evidence>
<evidence type="ECO:0000256" key="10">
    <source>
        <dbReference type="ARBA" id="ARBA00023136"/>
    </source>
</evidence>
<feature type="transmembrane region" description="Helical" evidence="12">
    <location>
        <begin position="175"/>
        <end position="198"/>
    </location>
</feature>
<organism evidence="13 14">
    <name type="scientific">Caerostris darwini</name>
    <dbReference type="NCBI Taxonomy" id="1538125"/>
    <lineage>
        <taxon>Eukaryota</taxon>
        <taxon>Metazoa</taxon>
        <taxon>Ecdysozoa</taxon>
        <taxon>Arthropoda</taxon>
        <taxon>Chelicerata</taxon>
        <taxon>Arachnida</taxon>
        <taxon>Araneae</taxon>
        <taxon>Araneomorphae</taxon>
        <taxon>Entelegynae</taxon>
        <taxon>Araneoidea</taxon>
        <taxon>Araneidae</taxon>
        <taxon>Caerostris</taxon>
    </lineage>
</organism>
<keyword evidence="9 12" id="KW-0406">Ion transport</keyword>
<evidence type="ECO:0000313" key="14">
    <source>
        <dbReference type="Proteomes" id="UP001054837"/>
    </source>
</evidence>
<feature type="transmembrane region" description="Helical" evidence="12">
    <location>
        <begin position="26"/>
        <end position="48"/>
    </location>
</feature>
<sequence length="373" mass="44268">MFDVVQSVGDVAQLAKIRIDYNVFRLHYTFTVVMLLTFFVILTSTQIVGSPIACEYSTDKNLMELLDTYCYIHATFLNPDAFGKSVGDEIPHPGIDSSQNPTQFRYYRYYQWVYFIFFLQAFMFYIPEWLWKIWEGQKINNLVSSFEDVLLNETERRKKMDTIIRYLTKTWKMHYWYAVKYIFCEFLSLANVVGQMYLLDKFFDGRFKTFGIRVVQFSRTQKQFTTYSNTTLNSKWDPKIMLFPRVTKCMFRRYGKTSNIETYDALCIMTLNIISEKLFIFLWFWLVILAALSSINLLVNLILVVIPIFRTYALRLRLHHINFTKLHALIMHGNYGDFFLLDLLSLNVDNILFTELVREISNELPGKQIVLQI</sequence>
<keyword evidence="6" id="KW-0303">Gap junction</keyword>
<dbReference type="GO" id="GO:0005886">
    <property type="term" value="C:plasma membrane"/>
    <property type="evidence" value="ECO:0007669"/>
    <property type="project" value="UniProtKB-SubCell"/>
</dbReference>
<feature type="transmembrane region" description="Helical" evidence="12">
    <location>
        <begin position="109"/>
        <end position="131"/>
    </location>
</feature>
<proteinExistence type="inferred from homology"/>
<evidence type="ECO:0000256" key="3">
    <source>
        <dbReference type="ARBA" id="ARBA00022448"/>
    </source>
</evidence>
<keyword evidence="8 12" id="KW-1133">Transmembrane helix</keyword>
<comment type="caution">
    <text evidence="13">The sequence shown here is derived from an EMBL/GenBank/DDBJ whole genome shotgun (WGS) entry which is preliminary data.</text>
</comment>
<dbReference type="PANTHER" id="PTHR11893:SF40">
    <property type="entry name" value="INNEXIN SHAKING-B"/>
    <property type="match status" value="1"/>
</dbReference>
<evidence type="ECO:0000256" key="5">
    <source>
        <dbReference type="ARBA" id="ARBA00022692"/>
    </source>
</evidence>
<evidence type="ECO:0000256" key="8">
    <source>
        <dbReference type="ARBA" id="ARBA00022989"/>
    </source>
</evidence>